<sequence length="116" mass="12869">MKPEFRIREVTRYVITRHDDNGTQAVAEVSNLHNAQEICSALENQATVRHADEGKAVESLNIPARAANILKDNNVLTISDLLQKTEIDILKMPNVGAQMLGAIKFAVEQYGGLKKR</sequence>
<dbReference type="Pfam" id="PF03118">
    <property type="entry name" value="RNA_pol_A_CTD"/>
    <property type="match status" value="1"/>
</dbReference>
<keyword evidence="2" id="KW-0804">Transcription</keyword>
<accession>A0A7W7KMC6</accession>
<evidence type="ECO:0000313" key="2">
    <source>
        <dbReference type="EMBL" id="MBB4865467.1"/>
    </source>
</evidence>
<name>A0A7W7KMC6_PSENT</name>
<dbReference type="Proteomes" id="UP000566995">
    <property type="component" value="Unassembled WGS sequence"/>
</dbReference>
<reference evidence="2 3" key="1">
    <citation type="submission" date="2020-08" db="EMBL/GenBank/DDBJ databases">
        <title>Functional genomics of gut bacteria from endangered species of beetles.</title>
        <authorList>
            <person name="Carlos-Shanley C."/>
        </authorList>
    </citation>
    <scope>NUCLEOTIDE SEQUENCE [LARGE SCALE GENOMIC DNA]</scope>
    <source>
        <strain evidence="2 3">S00179</strain>
    </source>
</reference>
<dbReference type="RefSeq" id="WP_184592992.1">
    <property type="nucleotide sequence ID" value="NZ_JACHLI010000019.1"/>
</dbReference>
<gene>
    <name evidence="2" type="ORF">HNP46_004361</name>
</gene>
<dbReference type="Gene3D" id="1.10.150.20">
    <property type="entry name" value="5' to 3' exonuclease, C-terminal subdomain"/>
    <property type="match status" value="1"/>
</dbReference>
<dbReference type="SUPFAM" id="SSF47789">
    <property type="entry name" value="C-terminal domain of RNA polymerase alpha subunit"/>
    <property type="match status" value="1"/>
</dbReference>
<comment type="caution">
    <text evidence="2">The sequence shown here is derived from an EMBL/GenBank/DDBJ whole genome shotgun (WGS) entry which is preliminary data.</text>
</comment>
<dbReference type="InterPro" id="IPR011260">
    <property type="entry name" value="RNAP_asu_C"/>
</dbReference>
<evidence type="ECO:0000259" key="1">
    <source>
        <dbReference type="Pfam" id="PF03118"/>
    </source>
</evidence>
<dbReference type="AlphaFoldDB" id="A0A7W7KMC6"/>
<dbReference type="GO" id="GO:0000428">
    <property type="term" value="C:DNA-directed RNA polymerase complex"/>
    <property type="evidence" value="ECO:0007669"/>
    <property type="project" value="UniProtKB-KW"/>
</dbReference>
<proteinExistence type="predicted"/>
<organism evidence="2 3">
    <name type="scientific">Pseudomonas nitroreducens</name>
    <dbReference type="NCBI Taxonomy" id="46680"/>
    <lineage>
        <taxon>Bacteria</taxon>
        <taxon>Pseudomonadati</taxon>
        <taxon>Pseudomonadota</taxon>
        <taxon>Gammaproteobacteria</taxon>
        <taxon>Pseudomonadales</taxon>
        <taxon>Pseudomonadaceae</taxon>
        <taxon>Pseudomonas</taxon>
    </lineage>
</organism>
<evidence type="ECO:0000313" key="3">
    <source>
        <dbReference type="Proteomes" id="UP000566995"/>
    </source>
</evidence>
<dbReference type="EMBL" id="JACHLI010000019">
    <property type="protein sequence ID" value="MBB4865467.1"/>
    <property type="molecule type" value="Genomic_DNA"/>
</dbReference>
<dbReference type="GO" id="GO:0003899">
    <property type="term" value="F:DNA-directed RNA polymerase activity"/>
    <property type="evidence" value="ECO:0007669"/>
    <property type="project" value="InterPro"/>
</dbReference>
<dbReference type="GO" id="GO:0003677">
    <property type="term" value="F:DNA binding"/>
    <property type="evidence" value="ECO:0007669"/>
    <property type="project" value="InterPro"/>
</dbReference>
<keyword evidence="2" id="KW-0240">DNA-directed RNA polymerase</keyword>
<protein>
    <submittedName>
        <fullName evidence="2">DNA-directed RNA polymerase alpha subunit</fullName>
    </submittedName>
</protein>
<feature type="domain" description="RNA polymerase alpha subunit C-terminal" evidence="1">
    <location>
        <begin position="53"/>
        <end position="106"/>
    </location>
</feature>
<dbReference type="GO" id="GO:0006351">
    <property type="term" value="P:DNA-templated transcription"/>
    <property type="evidence" value="ECO:0007669"/>
    <property type="project" value="InterPro"/>
</dbReference>